<dbReference type="PROSITE" id="PS50181">
    <property type="entry name" value="FBOX"/>
    <property type="match status" value="4"/>
</dbReference>
<feature type="domain" description="F-box" evidence="1">
    <location>
        <begin position="304"/>
        <end position="351"/>
    </location>
</feature>
<dbReference type="Gene3D" id="1.20.1280.50">
    <property type="match status" value="1"/>
</dbReference>
<dbReference type="InterPro" id="IPR036047">
    <property type="entry name" value="F-box-like_dom_sf"/>
</dbReference>
<protein>
    <recommendedName>
        <fullName evidence="1">F-box domain-containing protein</fullName>
    </recommendedName>
</protein>
<organism evidence="2 3">
    <name type="scientific">Brassica rapa subsp. trilocularis</name>
    <dbReference type="NCBI Taxonomy" id="1813537"/>
    <lineage>
        <taxon>Eukaryota</taxon>
        <taxon>Viridiplantae</taxon>
        <taxon>Streptophyta</taxon>
        <taxon>Embryophyta</taxon>
        <taxon>Tracheophyta</taxon>
        <taxon>Spermatophyta</taxon>
        <taxon>Magnoliopsida</taxon>
        <taxon>eudicotyledons</taxon>
        <taxon>Gunneridae</taxon>
        <taxon>Pentapetalae</taxon>
        <taxon>rosids</taxon>
        <taxon>malvids</taxon>
        <taxon>Brassicales</taxon>
        <taxon>Brassicaceae</taxon>
        <taxon>Brassiceae</taxon>
        <taxon>Brassica</taxon>
    </lineage>
</organism>
<feature type="domain" description="F-box" evidence="1">
    <location>
        <begin position="544"/>
        <end position="591"/>
    </location>
</feature>
<dbReference type="InterPro" id="IPR055411">
    <property type="entry name" value="LRR_FXL15/At3g58940/PEG3-like"/>
</dbReference>
<dbReference type="SMART" id="SM00256">
    <property type="entry name" value="FBOX"/>
    <property type="match status" value="4"/>
</dbReference>
<dbReference type="SUPFAM" id="SSF52047">
    <property type="entry name" value="RNI-like"/>
    <property type="match status" value="3"/>
</dbReference>
<dbReference type="EMBL" id="JADBGQ010000008">
    <property type="protein sequence ID" value="KAG5381612.1"/>
    <property type="molecule type" value="Genomic_DNA"/>
</dbReference>
<evidence type="ECO:0000313" key="2">
    <source>
        <dbReference type="EMBL" id="KAG5381612.1"/>
    </source>
</evidence>
<dbReference type="Pfam" id="PF12937">
    <property type="entry name" value="F-box-like"/>
    <property type="match status" value="4"/>
</dbReference>
<gene>
    <name evidence="2" type="primary">A09p002980.1_BraROA</name>
    <name evidence="2" type="ORF">IGI04_033082</name>
</gene>
<accession>A0ABQ7L5W0</accession>
<comment type="caution">
    <text evidence="2">The sequence shown here is derived from an EMBL/GenBank/DDBJ whole genome shotgun (WGS) entry which is preliminary data.</text>
</comment>
<reference evidence="2 3" key="1">
    <citation type="submission" date="2021-03" db="EMBL/GenBank/DDBJ databases">
        <authorList>
            <person name="King G.J."/>
            <person name="Bancroft I."/>
            <person name="Baten A."/>
            <person name="Bloomfield J."/>
            <person name="Borpatragohain P."/>
            <person name="He Z."/>
            <person name="Irish N."/>
            <person name="Irwin J."/>
            <person name="Liu K."/>
            <person name="Mauleon R.P."/>
            <person name="Moore J."/>
            <person name="Morris R."/>
            <person name="Ostergaard L."/>
            <person name="Wang B."/>
            <person name="Wells R."/>
        </authorList>
    </citation>
    <scope>NUCLEOTIDE SEQUENCE [LARGE SCALE GENOMIC DNA]</scope>
    <source>
        <strain evidence="2">R-o-18</strain>
        <tissue evidence="2">Leaf</tissue>
    </source>
</reference>
<dbReference type="Pfam" id="PF24758">
    <property type="entry name" value="LRR_At5g56370"/>
    <property type="match status" value="1"/>
</dbReference>
<dbReference type="Gene3D" id="3.80.10.10">
    <property type="entry name" value="Ribonuclease Inhibitor"/>
    <property type="match status" value="4"/>
</dbReference>
<dbReference type="PANTHER" id="PTHR38926">
    <property type="entry name" value="F-BOX DOMAIN CONTAINING PROTEIN, EXPRESSED"/>
    <property type="match status" value="1"/>
</dbReference>
<sequence length="1088" mass="123801">MSALSKMVSSSSSLTPVMKDGECRSWSELPYVLTSSILRRLDYTDILVNAQRVCRSWRRVCKDPAMWSKIDLRDLGKFRYLVKTLCRHILDLSQGGLVELDMWYIGPDSLLDYIAYRSSNLRSLKLDLISMITTDGLTEALGKLPLLEELELSRYTLSGDSLKVVGQSCPKLKTLKLHSLEIRPPGYGNDDDALAIAETMHGLRFLLLFGNCLTKVGLNAILDNCLDLEHLDLRLCFNFKLVGDLEKRCSERIKVLRRPFDSPDCPYDEREIHADISDDEVPFVPDTKMASSPLTPVMKEDGECRNWSELPYELMASILSRLDTIDILENAQKVCTSWHRVCKDPAMWRKIDFRYFGDKKYNLETMCRHAVDLCQGGLLEIDISCFGTDSLLNYIADRSSILRSLELALISVTTEGLAEAIGKLPFLEELEITEFAMWGCYLKVVGQSCPKLKTLKLNCIRDGFDPPFYVSDDDALAIAETMHGLRFLQLFSNGLTDAGLKAILDNCPDLEHLDLNHCFNNEVLEQIHQLQSSLWLKGWSNAIHEALAELPYELTSSILRSLSSIDILENAQRVCTSWRHVCKDPEMWRKIDMRNLVDVGYTLEIMCRHAVDRSQRGLVEINIWHFATDSLLNHIAERSSNLRSLRLVMCSRITNDGLAKALAKLPLLEELEFSYCPLSVESLRLSGRSCPNLKTLKLNRLRLMRFPYESDDDALAIAETMPKLSHLQLFANTLTDAGLNAILDNCPNLEHLDLRECRSVKLSGDLRKRCSERIKVLREPFDFGTNPSTAKFRVAEGMTKRTPSSSGLAMTMHPSQKEREFTFLCNDNTEHESKIKHIILSICWFFKFFFTKMASSSCSGLFPPEPPLLTGECRSWAELPSELTSLILRRLGSIDMLENAQKVCTSWRRVCKDTAMWRKIDMRNSGDLVLNLEMMCRHAVDRSQGGLSLPNLKTLKLNRIGFLRPRYESDIDALAIAETMHGLRFLQLFGNILTNGGLNAILDNCPDLVHLDLRFCFNVYNVGDLVTRLCSEKIKVLRLPYDSTDYPYAGNYYDIDSSDEDSPWPLMAANDYYHSFAGYSDHSDDDYY</sequence>
<feature type="domain" description="F-box" evidence="1">
    <location>
        <begin position="23"/>
        <end position="70"/>
    </location>
</feature>
<keyword evidence="3" id="KW-1185">Reference proteome</keyword>
<dbReference type="CDD" id="cd22164">
    <property type="entry name" value="F-box_AtSKIP19-like"/>
    <property type="match status" value="3"/>
</dbReference>
<dbReference type="SUPFAM" id="SSF81383">
    <property type="entry name" value="F-box domain"/>
    <property type="match status" value="3"/>
</dbReference>
<dbReference type="InterPro" id="IPR001810">
    <property type="entry name" value="F-box_dom"/>
</dbReference>
<name>A0ABQ7L5W0_BRACM</name>
<dbReference type="SMART" id="SM00367">
    <property type="entry name" value="LRR_CC"/>
    <property type="match status" value="7"/>
</dbReference>
<dbReference type="Proteomes" id="UP000823674">
    <property type="component" value="Chromosome A09"/>
</dbReference>
<dbReference type="InterPro" id="IPR006553">
    <property type="entry name" value="Leu-rich_rpt_Cys-con_subtyp"/>
</dbReference>
<dbReference type="InterPro" id="IPR032675">
    <property type="entry name" value="LRR_dom_sf"/>
</dbReference>
<feature type="domain" description="F-box" evidence="1">
    <location>
        <begin position="873"/>
        <end position="920"/>
    </location>
</feature>
<evidence type="ECO:0000259" key="1">
    <source>
        <dbReference type="PROSITE" id="PS50181"/>
    </source>
</evidence>
<evidence type="ECO:0000313" key="3">
    <source>
        <dbReference type="Proteomes" id="UP000823674"/>
    </source>
</evidence>
<dbReference type="PANTHER" id="PTHR38926:SF45">
    <property type="entry name" value="F-BOX DOMAIN-CONTAINING PROTEIN"/>
    <property type="match status" value="1"/>
</dbReference>
<proteinExistence type="predicted"/>